<evidence type="ECO:0000256" key="3">
    <source>
        <dbReference type="SAM" id="SignalP"/>
    </source>
</evidence>
<reference evidence="6 7" key="1">
    <citation type="submission" date="2017-08" db="EMBL/GenBank/DDBJ databases">
        <title>The complete genome sequence of Nocardiopsis gilva YIM 90087.</title>
        <authorList>
            <person name="Yin M."/>
            <person name="Tang S."/>
        </authorList>
    </citation>
    <scope>NUCLEOTIDE SEQUENCE [LARGE SCALE GENOMIC DNA]</scope>
    <source>
        <strain evidence="6 7">YIM 90087</strain>
    </source>
</reference>
<evidence type="ECO:0000256" key="2">
    <source>
        <dbReference type="SAM" id="MobiDB-lite"/>
    </source>
</evidence>
<keyword evidence="1 3" id="KW-0732">Signal</keyword>
<dbReference type="PANTHER" id="PTHR22953:SF153">
    <property type="entry name" value="PURPLE ACID PHOSPHATASE"/>
    <property type="match status" value="1"/>
</dbReference>
<proteinExistence type="predicted"/>
<dbReference type="EMBL" id="CP022753">
    <property type="protein sequence ID" value="ASU84042.1"/>
    <property type="molecule type" value="Genomic_DNA"/>
</dbReference>
<evidence type="ECO:0000313" key="6">
    <source>
        <dbReference type="EMBL" id="ASU84042.1"/>
    </source>
</evidence>
<organism evidence="6 7">
    <name type="scientific">Nocardiopsis gilva YIM 90087</name>
    <dbReference type="NCBI Taxonomy" id="1235441"/>
    <lineage>
        <taxon>Bacteria</taxon>
        <taxon>Bacillati</taxon>
        <taxon>Actinomycetota</taxon>
        <taxon>Actinomycetes</taxon>
        <taxon>Streptosporangiales</taxon>
        <taxon>Nocardiopsidaceae</taxon>
        <taxon>Nocardiopsis</taxon>
    </lineage>
</organism>
<dbReference type="InterPro" id="IPR039331">
    <property type="entry name" value="PAPs-like"/>
</dbReference>
<dbReference type="InterPro" id="IPR004843">
    <property type="entry name" value="Calcineurin-like_PHP"/>
</dbReference>
<dbReference type="Pfam" id="PF00149">
    <property type="entry name" value="Metallophos"/>
    <property type="match status" value="1"/>
</dbReference>
<dbReference type="PANTHER" id="PTHR22953">
    <property type="entry name" value="ACID PHOSPHATASE RELATED"/>
    <property type="match status" value="1"/>
</dbReference>
<dbReference type="Gene3D" id="3.60.21.10">
    <property type="match status" value="1"/>
</dbReference>
<feature type="chain" id="PRO_5011251309" evidence="3">
    <location>
        <begin position="36"/>
        <end position="434"/>
    </location>
</feature>
<evidence type="ECO:0000256" key="1">
    <source>
        <dbReference type="ARBA" id="ARBA00022729"/>
    </source>
</evidence>
<dbReference type="SUPFAM" id="SSF49363">
    <property type="entry name" value="Purple acid phosphatase, N-terminal domain"/>
    <property type="match status" value="1"/>
</dbReference>
<dbReference type="GO" id="GO:0046872">
    <property type="term" value="F:metal ion binding"/>
    <property type="evidence" value="ECO:0007669"/>
    <property type="project" value="InterPro"/>
</dbReference>
<feature type="domain" description="Calcineurin-like phosphoesterase" evidence="4">
    <location>
        <begin position="141"/>
        <end position="335"/>
    </location>
</feature>
<dbReference type="OrthoDB" id="9804511at2"/>
<dbReference type="AlphaFoldDB" id="A0A223S7J5"/>
<dbReference type="InterPro" id="IPR015914">
    <property type="entry name" value="PAPs_N"/>
</dbReference>
<evidence type="ECO:0000259" key="5">
    <source>
        <dbReference type="Pfam" id="PF16656"/>
    </source>
</evidence>
<evidence type="ECO:0000313" key="7">
    <source>
        <dbReference type="Proteomes" id="UP000215005"/>
    </source>
</evidence>
<dbReference type="Pfam" id="PF16656">
    <property type="entry name" value="Pur_ac_phosph_N"/>
    <property type="match status" value="1"/>
</dbReference>
<dbReference type="Proteomes" id="UP000215005">
    <property type="component" value="Chromosome"/>
</dbReference>
<feature type="compositionally biased region" description="Polar residues" evidence="2">
    <location>
        <begin position="51"/>
        <end position="62"/>
    </location>
</feature>
<accession>A0A223S7J5</accession>
<protein>
    <submittedName>
        <fullName evidence="6">Metallophosphoesterase</fullName>
    </submittedName>
</protein>
<feature type="domain" description="Purple acid phosphatase N-terminal" evidence="5">
    <location>
        <begin position="46"/>
        <end position="132"/>
    </location>
</feature>
<feature type="signal peptide" evidence="3">
    <location>
        <begin position="1"/>
        <end position="35"/>
    </location>
</feature>
<dbReference type="GO" id="GO:0003993">
    <property type="term" value="F:acid phosphatase activity"/>
    <property type="evidence" value="ECO:0007669"/>
    <property type="project" value="InterPro"/>
</dbReference>
<evidence type="ECO:0000259" key="4">
    <source>
        <dbReference type="Pfam" id="PF00149"/>
    </source>
</evidence>
<dbReference type="RefSeq" id="WP_017621794.1">
    <property type="nucleotide sequence ID" value="NZ_ANBG01000444.1"/>
</dbReference>
<dbReference type="Gene3D" id="2.60.40.380">
    <property type="entry name" value="Purple acid phosphatase-like, N-terminal"/>
    <property type="match status" value="1"/>
</dbReference>
<gene>
    <name evidence="6" type="ORF">CDO52_15710</name>
</gene>
<dbReference type="KEGG" id="ngv:CDO52_15710"/>
<sequence>MSARITHPRTPAHRALALIRGVTAAALVAATTSVAAPLPAAAAAAPERVTLSPTADPSTSQTVTWRIPNDGAPVLEIAPADGPERIRRIEGKRTGEASGVYYRATADELEPGRQYRYRVVGGAAGDWHTFTTAADSADPFTFLYFGDVQNDITRGAAPTIKAAFADTPDARLALHAGDLVNQGTDDDQWDEWYDAFAPTTAAINQVAAPGNHEYSGWRLTPHWPLQFPGAGNGPDNKDLDGTAYYTDFQGVRFIALNASYTNAPWFSSTDWLKDQERWLRDVLADNPNRWTVVTFHQPLFSNSPSRDNEPLRRHWLDVFEDYNVDLVLQGHDHSYGRGNLVANRTDDPAVQTGPVYVVSVTGPKMYDVSDTNWVRNGAEARVQRADTQTYQAVTVDGDRMDYTASTADGEVVDAFTITKGADGKSVTDASASRH</sequence>
<dbReference type="InterPro" id="IPR008963">
    <property type="entry name" value="Purple_acid_Pase-like_N"/>
</dbReference>
<dbReference type="InterPro" id="IPR029052">
    <property type="entry name" value="Metallo-depent_PP-like"/>
</dbReference>
<name>A0A223S7J5_9ACTN</name>
<keyword evidence="7" id="KW-1185">Reference proteome</keyword>
<dbReference type="SUPFAM" id="SSF56300">
    <property type="entry name" value="Metallo-dependent phosphatases"/>
    <property type="match status" value="1"/>
</dbReference>
<feature type="region of interest" description="Disordered" evidence="2">
    <location>
        <begin position="43"/>
        <end position="62"/>
    </location>
</feature>